<comment type="similarity">
    <text evidence="7">Belongs to the chloroperoxidase family.</text>
</comment>
<keyword evidence="12" id="KW-1185">Reference proteome</keyword>
<comment type="cofactor">
    <cofactor evidence="1">
        <name>heme b</name>
        <dbReference type="ChEBI" id="CHEBI:60344"/>
    </cofactor>
</comment>
<keyword evidence="4" id="KW-0479">Metal-binding</keyword>
<feature type="compositionally biased region" description="Polar residues" evidence="8">
    <location>
        <begin position="1"/>
        <end position="10"/>
    </location>
</feature>
<keyword evidence="5 11" id="KW-0560">Oxidoreductase</keyword>
<evidence type="ECO:0000256" key="8">
    <source>
        <dbReference type="SAM" id="MobiDB-lite"/>
    </source>
</evidence>
<dbReference type="PROSITE" id="PS51405">
    <property type="entry name" value="HEME_HALOPEROXIDASE"/>
    <property type="match status" value="1"/>
</dbReference>
<proteinExistence type="inferred from homology"/>
<name>A0AAD5YUS0_9AGAR</name>
<dbReference type="EMBL" id="JANIEX010000305">
    <property type="protein sequence ID" value="KAJ3569128.1"/>
    <property type="molecule type" value="Genomic_DNA"/>
</dbReference>
<evidence type="ECO:0000256" key="9">
    <source>
        <dbReference type="SAM" id="Phobius"/>
    </source>
</evidence>
<gene>
    <name evidence="11" type="ORF">NP233_g5256</name>
</gene>
<dbReference type="InterPro" id="IPR000028">
    <property type="entry name" value="Chloroperoxidase"/>
</dbReference>
<evidence type="ECO:0000256" key="2">
    <source>
        <dbReference type="ARBA" id="ARBA00022559"/>
    </source>
</evidence>
<dbReference type="Gene3D" id="1.10.489.10">
    <property type="entry name" value="Chloroperoxidase-like"/>
    <property type="match status" value="1"/>
</dbReference>
<protein>
    <submittedName>
        <fullName evidence="11">Heme-thiolate peroxidase</fullName>
        <ecNumber evidence="11">1.11.2.1</ecNumber>
    </submittedName>
</protein>
<evidence type="ECO:0000256" key="6">
    <source>
        <dbReference type="ARBA" id="ARBA00023004"/>
    </source>
</evidence>
<accession>A0AAD5YUS0</accession>
<evidence type="ECO:0000259" key="10">
    <source>
        <dbReference type="PROSITE" id="PS51405"/>
    </source>
</evidence>
<reference evidence="11" key="1">
    <citation type="submission" date="2022-07" db="EMBL/GenBank/DDBJ databases">
        <title>Genome Sequence of Leucocoprinus birnbaumii.</title>
        <authorList>
            <person name="Buettner E."/>
        </authorList>
    </citation>
    <scope>NUCLEOTIDE SEQUENCE</scope>
    <source>
        <strain evidence="11">VT141</strain>
    </source>
</reference>
<evidence type="ECO:0000313" key="11">
    <source>
        <dbReference type="EMBL" id="KAJ3569128.1"/>
    </source>
</evidence>
<keyword evidence="6" id="KW-0408">Iron</keyword>
<dbReference type="InterPro" id="IPR036851">
    <property type="entry name" value="Chloroperoxidase-like_sf"/>
</dbReference>
<dbReference type="AlphaFoldDB" id="A0AAD5YUS0"/>
<organism evidence="11 12">
    <name type="scientific">Leucocoprinus birnbaumii</name>
    <dbReference type="NCBI Taxonomy" id="56174"/>
    <lineage>
        <taxon>Eukaryota</taxon>
        <taxon>Fungi</taxon>
        <taxon>Dikarya</taxon>
        <taxon>Basidiomycota</taxon>
        <taxon>Agaricomycotina</taxon>
        <taxon>Agaricomycetes</taxon>
        <taxon>Agaricomycetidae</taxon>
        <taxon>Agaricales</taxon>
        <taxon>Agaricineae</taxon>
        <taxon>Agaricaceae</taxon>
        <taxon>Leucocoprinus</taxon>
    </lineage>
</organism>
<evidence type="ECO:0000256" key="1">
    <source>
        <dbReference type="ARBA" id="ARBA00001970"/>
    </source>
</evidence>
<evidence type="ECO:0000256" key="5">
    <source>
        <dbReference type="ARBA" id="ARBA00023002"/>
    </source>
</evidence>
<keyword evidence="9" id="KW-0472">Membrane</keyword>
<keyword evidence="3" id="KW-0349">Heme</keyword>
<evidence type="ECO:0000256" key="3">
    <source>
        <dbReference type="ARBA" id="ARBA00022617"/>
    </source>
</evidence>
<dbReference type="PANTHER" id="PTHR33577:SF9">
    <property type="entry name" value="PEROXIDASE STCC"/>
    <property type="match status" value="1"/>
</dbReference>
<dbReference type="Proteomes" id="UP001213000">
    <property type="component" value="Unassembled WGS sequence"/>
</dbReference>
<feature type="region of interest" description="Disordered" evidence="8">
    <location>
        <begin position="1"/>
        <end position="43"/>
    </location>
</feature>
<feature type="transmembrane region" description="Helical" evidence="9">
    <location>
        <begin position="77"/>
        <end position="98"/>
    </location>
</feature>
<dbReference type="PANTHER" id="PTHR33577">
    <property type="entry name" value="STERIGMATOCYSTIN BIOSYNTHESIS PEROXIDASE STCC-RELATED"/>
    <property type="match status" value="1"/>
</dbReference>
<comment type="caution">
    <text evidence="11">The sequence shown here is derived from an EMBL/GenBank/DDBJ whole genome shotgun (WGS) entry which is preliminary data.</text>
</comment>
<keyword evidence="2 11" id="KW-0575">Peroxidase</keyword>
<evidence type="ECO:0000313" key="12">
    <source>
        <dbReference type="Proteomes" id="UP001213000"/>
    </source>
</evidence>
<keyword evidence="9" id="KW-0812">Transmembrane</keyword>
<dbReference type="EC" id="1.11.2.1" evidence="11"/>
<feature type="domain" description="Heme haloperoxidase family profile" evidence="10">
    <location>
        <begin position="27"/>
        <end position="280"/>
    </location>
</feature>
<sequence>MSRPLSSMTDSPIDATPSSLPEKKSPDNHPYVQRGPSDSRSPCPALNTLANHGYIKHSGQDIGFIELVKALHHVYNLTWSLCIFLAAVGLYISGSFTFTTRPKDPSQSDTILNRLRPIVPMPRWRIDLASLSIRGPGKIAHDASFVHPNYVESHAPNQGLLAKLLSYTTSCSSGRCRCGLSLFDMARYHQQRESELSQPLGDFQRKVALGECGLAWAVMRKRCATMDRQGSGDSANSERDDLVPHHIIQGWLGGEQLPDDWWCDGGSRPVHSIGLFEAKKRAGDVAKIIENKS</sequence>
<dbReference type="GO" id="GO:0046872">
    <property type="term" value="F:metal ion binding"/>
    <property type="evidence" value="ECO:0007669"/>
    <property type="project" value="UniProtKB-KW"/>
</dbReference>
<dbReference type="SUPFAM" id="SSF47571">
    <property type="entry name" value="Cloroperoxidase"/>
    <property type="match status" value="1"/>
</dbReference>
<keyword evidence="9" id="KW-1133">Transmembrane helix</keyword>
<dbReference type="GO" id="GO:0004601">
    <property type="term" value="F:peroxidase activity"/>
    <property type="evidence" value="ECO:0007669"/>
    <property type="project" value="UniProtKB-KW"/>
</dbReference>
<evidence type="ECO:0000256" key="4">
    <source>
        <dbReference type="ARBA" id="ARBA00022723"/>
    </source>
</evidence>
<dbReference type="Pfam" id="PF01328">
    <property type="entry name" value="Peroxidase_2"/>
    <property type="match status" value="1"/>
</dbReference>
<evidence type="ECO:0000256" key="7">
    <source>
        <dbReference type="ARBA" id="ARBA00025795"/>
    </source>
</evidence>